<evidence type="ECO:0000259" key="1">
    <source>
        <dbReference type="PROSITE" id="PS50878"/>
    </source>
</evidence>
<dbReference type="SUPFAM" id="SSF56672">
    <property type="entry name" value="DNA/RNA polymerases"/>
    <property type="match status" value="1"/>
</dbReference>
<name>A0AAD6EHA1_9EURO</name>
<evidence type="ECO:0000313" key="3">
    <source>
        <dbReference type="Proteomes" id="UP001213799"/>
    </source>
</evidence>
<dbReference type="InterPro" id="IPR043502">
    <property type="entry name" value="DNA/RNA_pol_sf"/>
</dbReference>
<dbReference type="PROSITE" id="PS50878">
    <property type="entry name" value="RT_POL"/>
    <property type="match status" value="1"/>
</dbReference>
<dbReference type="EMBL" id="JAQJAE010000001">
    <property type="protein sequence ID" value="KAJ5617240.1"/>
    <property type="molecule type" value="Genomic_DNA"/>
</dbReference>
<dbReference type="Gene3D" id="3.30.70.270">
    <property type="match status" value="1"/>
</dbReference>
<dbReference type="InterPro" id="IPR000477">
    <property type="entry name" value="RT_dom"/>
</dbReference>
<organism evidence="2 3">
    <name type="scientific">Penicillium hordei</name>
    <dbReference type="NCBI Taxonomy" id="40994"/>
    <lineage>
        <taxon>Eukaryota</taxon>
        <taxon>Fungi</taxon>
        <taxon>Dikarya</taxon>
        <taxon>Ascomycota</taxon>
        <taxon>Pezizomycotina</taxon>
        <taxon>Eurotiomycetes</taxon>
        <taxon>Eurotiomycetidae</taxon>
        <taxon>Eurotiales</taxon>
        <taxon>Aspergillaceae</taxon>
        <taxon>Penicillium</taxon>
    </lineage>
</organism>
<reference evidence="2" key="1">
    <citation type="journal article" date="2023" name="IMA Fungus">
        <title>Comparative genomic study of the Penicillium genus elucidates a diverse pangenome and 15 lateral gene transfer events.</title>
        <authorList>
            <person name="Petersen C."/>
            <person name="Sorensen T."/>
            <person name="Nielsen M.R."/>
            <person name="Sondergaard T.E."/>
            <person name="Sorensen J.L."/>
            <person name="Fitzpatrick D.A."/>
            <person name="Frisvad J.C."/>
            <person name="Nielsen K.L."/>
        </authorList>
    </citation>
    <scope>NUCLEOTIDE SEQUENCE</scope>
    <source>
        <strain evidence="2">IBT 12815</strain>
    </source>
</reference>
<dbReference type="GeneID" id="81583654"/>
<evidence type="ECO:0000313" key="2">
    <source>
        <dbReference type="EMBL" id="KAJ5617240.1"/>
    </source>
</evidence>
<dbReference type="AlphaFoldDB" id="A0AAD6EHA1"/>
<feature type="domain" description="Reverse transcriptase" evidence="1">
    <location>
        <begin position="1"/>
        <end position="69"/>
    </location>
</feature>
<reference evidence="2" key="2">
    <citation type="submission" date="2023-01" db="EMBL/GenBank/DDBJ databases">
        <authorList>
            <person name="Petersen C."/>
        </authorList>
    </citation>
    <scope>NUCLEOTIDE SEQUENCE</scope>
    <source>
        <strain evidence="2">IBT 12815</strain>
    </source>
</reference>
<gene>
    <name evidence="2" type="ORF">N7537_002354</name>
</gene>
<proteinExistence type="predicted"/>
<dbReference type="RefSeq" id="XP_056758407.1">
    <property type="nucleotide sequence ID" value="XM_056893412.1"/>
</dbReference>
<accession>A0AAD6EHA1</accession>
<dbReference type="InterPro" id="IPR043128">
    <property type="entry name" value="Rev_trsase/Diguanyl_cyclase"/>
</dbReference>
<comment type="caution">
    <text evidence="2">The sequence shown here is derived from an EMBL/GenBank/DDBJ whole genome shotgun (WGS) entry which is preliminary data.</text>
</comment>
<keyword evidence="3" id="KW-1185">Reference proteome</keyword>
<dbReference type="Proteomes" id="UP001213799">
    <property type="component" value="Unassembled WGS sequence"/>
</dbReference>
<sequence>MFYVAIIDLLLKEFIEFYRTYLNDIIVVSNTFKLYIKYLTLILNVLKKHLVSLEPKKVYVTFPKISLLG</sequence>
<protein>
    <recommendedName>
        <fullName evidence="1">Reverse transcriptase domain-containing protein</fullName>
    </recommendedName>
</protein>